<proteinExistence type="predicted"/>
<reference evidence="3" key="1">
    <citation type="submission" date="2023-01" db="EMBL/GenBank/DDBJ databases">
        <authorList>
            <person name="Van Ghelder C."/>
            <person name="Rancurel C."/>
        </authorList>
    </citation>
    <scope>NUCLEOTIDE SEQUENCE</scope>
    <source>
        <strain evidence="3">CNCM I-4278</strain>
    </source>
</reference>
<dbReference type="OrthoDB" id="5385189at2759"/>
<keyword evidence="2" id="KW-0472">Membrane</keyword>
<feature type="compositionally biased region" description="Pro residues" evidence="1">
    <location>
        <begin position="58"/>
        <end position="67"/>
    </location>
</feature>
<sequence>MAPQIEDRYLWLGLGVFAFVAVKTIAYGLHHIVTLTEIHNSSPNPRDPTTTAITALPNPNPSSPSPNPQTKEDTIKTSSLLTLATCANIEIRRAATKILCDRYMSHRSAKRLLIEDLRSSDPETVHRAELAQALLSEYSATTRAMRIMATQAAARAAYEDGLVGRGAELRGAVPGVEERDLRRRRREAMVLNEGDRPVSEEDVWMRDRDGGVSMVMEERWEDRM</sequence>
<feature type="region of interest" description="Disordered" evidence="1">
    <location>
        <begin position="38"/>
        <end position="73"/>
    </location>
</feature>
<name>A0A9W4XEW5_9PLEO</name>
<comment type="caution">
    <text evidence="3">The sequence shown here is derived from an EMBL/GenBank/DDBJ whole genome shotgun (WGS) entry which is preliminary data.</text>
</comment>
<feature type="transmembrane region" description="Helical" evidence="2">
    <location>
        <begin position="9"/>
        <end position="29"/>
    </location>
</feature>
<accession>A0A9W4XEW5</accession>
<evidence type="ECO:0000256" key="1">
    <source>
        <dbReference type="SAM" id="MobiDB-lite"/>
    </source>
</evidence>
<evidence type="ECO:0000313" key="4">
    <source>
        <dbReference type="Proteomes" id="UP001152607"/>
    </source>
</evidence>
<protein>
    <submittedName>
        <fullName evidence="3">Uncharacterized protein</fullName>
    </submittedName>
</protein>
<keyword evidence="2" id="KW-0812">Transmembrane</keyword>
<keyword evidence="2" id="KW-1133">Transmembrane helix</keyword>
<dbReference type="EMBL" id="CAOQHR010000001">
    <property type="protein sequence ID" value="CAI6283978.1"/>
    <property type="molecule type" value="Genomic_DNA"/>
</dbReference>
<organism evidence="3 4">
    <name type="scientific">Periconia digitata</name>
    <dbReference type="NCBI Taxonomy" id="1303443"/>
    <lineage>
        <taxon>Eukaryota</taxon>
        <taxon>Fungi</taxon>
        <taxon>Dikarya</taxon>
        <taxon>Ascomycota</taxon>
        <taxon>Pezizomycotina</taxon>
        <taxon>Dothideomycetes</taxon>
        <taxon>Pleosporomycetidae</taxon>
        <taxon>Pleosporales</taxon>
        <taxon>Massarineae</taxon>
        <taxon>Periconiaceae</taxon>
        <taxon>Periconia</taxon>
    </lineage>
</organism>
<feature type="compositionally biased region" description="Polar residues" evidence="1">
    <location>
        <begin position="38"/>
        <end position="53"/>
    </location>
</feature>
<dbReference type="Proteomes" id="UP001152607">
    <property type="component" value="Unassembled WGS sequence"/>
</dbReference>
<evidence type="ECO:0000313" key="3">
    <source>
        <dbReference type="EMBL" id="CAI6283978.1"/>
    </source>
</evidence>
<keyword evidence="4" id="KW-1185">Reference proteome</keyword>
<dbReference type="AlphaFoldDB" id="A0A9W4XEW5"/>
<evidence type="ECO:0000256" key="2">
    <source>
        <dbReference type="SAM" id="Phobius"/>
    </source>
</evidence>
<gene>
    <name evidence="3" type="ORF">PDIGIT_LOCUS2224</name>
</gene>